<dbReference type="EMBL" id="LQNU01000050">
    <property type="protein sequence ID" value="KZE81864.1"/>
    <property type="molecule type" value="Genomic_DNA"/>
</dbReference>
<dbReference type="InterPro" id="IPR013094">
    <property type="entry name" value="AB_hydrolase_3"/>
</dbReference>
<evidence type="ECO:0000259" key="2">
    <source>
        <dbReference type="Pfam" id="PF07859"/>
    </source>
</evidence>
<dbReference type="OrthoDB" id="9777975at2"/>
<keyword evidence="4" id="KW-1185">Reference proteome</keyword>
<protein>
    <recommendedName>
        <fullName evidence="2">Alpha/beta hydrolase fold-3 domain-containing protein</fullName>
    </recommendedName>
</protein>
<dbReference type="InterPro" id="IPR050300">
    <property type="entry name" value="GDXG_lipolytic_enzyme"/>
</dbReference>
<name>A0A161S8X5_9FLAO</name>
<organism evidence="3 4">
    <name type="scientific">Myroides marinus</name>
    <dbReference type="NCBI Taxonomy" id="703342"/>
    <lineage>
        <taxon>Bacteria</taxon>
        <taxon>Pseudomonadati</taxon>
        <taxon>Bacteroidota</taxon>
        <taxon>Flavobacteriia</taxon>
        <taxon>Flavobacteriales</taxon>
        <taxon>Flavobacteriaceae</taxon>
        <taxon>Myroides</taxon>
    </lineage>
</organism>
<proteinExistence type="predicted"/>
<dbReference type="AlphaFoldDB" id="A0A161S8X5"/>
<dbReference type="GO" id="GO:0016787">
    <property type="term" value="F:hydrolase activity"/>
    <property type="evidence" value="ECO:0007669"/>
    <property type="project" value="UniProtKB-KW"/>
</dbReference>
<dbReference type="Gene3D" id="3.40.50.1820">
    <property type="entry name" value="alpha/beta hydrolase"/>
    <property type="match status" value="1"/>
</dbReference>
<reference evidence="3 4" key="1">
    <citation type="submission" date="2016-01" db="EMBL/GenBank/DDBJ databases">
        <title>Whole genome sequencing of Myroides marinus L41.</title>
        <authorList>
            <person name="Hong K.W."/>
        </authorList>
    </citation>
    <scope>NUCLEOTIDE SEQUENCE [LARGE SCALE GENOMIC DNA]</scope>
    <source>
        <strain evidence="3 4">L41</strain>
    </source>
</reference>
<gene>
    <name evidence="3" type="ORF">AV926_00725</name>
</gene>
<evidence type="ECO:0000313" key="3">
    <source>
        <dbReference type="EMBL" id="KZE81864.1"/>
    </source>
</evidence>
<keyword evidence="1" id="KW-0378">Hydrolase</keyword>
<evidence type="ECO:0000313" key="4">
    <source>
        <dbReference type="Proteomes" id="UP000076630"/>
    </source>
</evidence>
<dbReference type="SUPFAM" id="SSF53474">
    <property type="entry name" value="alpha/beta-Hydrolases"/>
    <property type="match status" value="1"/>
</dbReference>
<dbReference type="PANTHER" id="PTHR48081:SF8">
    <property type="entry name" value="ALPHA_BETA HYDROLASE FOLD-3 DOMAIN-CONTAINING PROTEIN-RELATED"/>
    <property type="match status" value="1"/>
</dbReference>
<dbReference type="InterPro" id="IPR029058">
    <property type="entry name" value="AB_hydrolase_fold"/>
</dbReference>
<dbReference type="Proteomes" id="UP000076630">
    <property type="component" value="Unassembled WGS sequence"/>
</dbReference>
<evidence type="ECO:0000256" key="1">
    <source>
        <dbReference type="ARBA" id="ARBA00022801"/>
    </source>
</evidence>
<comment type="caution">
    <text evidence="3">The sequence shown here is derived from an EMBL/GenBank/DDBJ whole genome shotgun (WGS) entry which is preliminary data.</text>
</comment>
<feature type="domain" description="Alpha/beta hydrolase fold-3" evidence="2">
    <location>
        <begin position="84"/>
        <end position="289"/>
    </location>
</feature>
<dbReference type="RefSeq" id="WP_038986450.1">
    <property type="nucleotide sequence ID" value="NZ_JACAJR010000033.1"/>
</dbReference>
<accession>A0A161S8X5</accession>
<dbReference type="PANTHER" id="PTHR48081">
    <property type="entry name" value="AB HYDROLASE SUPERFAMILY PROTEIN C4A8.06C"/>
    <property type="match status" value="1"/>
</dbReference>
<sequence length="314" mass="36020">MNIDKELLLALMMSAWTQIPYDTLLEFNPQQIRIEEEQLMRLEGQVTMPTDLEVYNKEILTSYNTSLSLRIYKPKEIHKPLPVVLFLHGGAFIFGSPEQYDFQLFDLVREAQVIVVSVDYRLAPEYPFPAALEDSISALQYVYKYAETLGGNKQNISVMGSSAGGTIALSLLHLNRDSDKIPITNAFILYPPTSDKLDTLSMQTYANAPMQSKHSATYMWKHYLSGNETKWREYAIPNQMNDYEKLPPMTFILAECDPLIDEAKEYVKLVQQSAGQLEVKEIKGAVHTFDFFECAITTDFTQYKIDYFKKLHSM</sequence>
<dbReference type="Pfam" id="PF07859">
    <property type="entry name" value="Abhydrolase_3"/>
    <property type="match status" value="1"/>
</dbReference>